<dbReference type="Proteomes" id="UP001333102">
    <property type="component" value="Chromosome"/>
</dbReference>
<dbReference type="EMBL" id="CP141614">
    <property type="protein sequence ID" value="WRP14166.1"/>
    <property type="molecule type" value="Genomic_DNA"/>
</dbReference>
<dbReference type="GO" id="GO:0005840">
    <property type="term" value="C:ribosome"/>
    <property type="evidence" value="ECO:0007669"/>
    <property type="project" value="UniProtKB-KW"/>
</dbReference>
<keyword evidence="5" id="KW-0699">rRNA-binding</keyword>
<dbReference type="InterPro" id="IPR043141">
    <property type="entry name" value="Ribosomal_uL10-like_sf"/>
</dbReference>
<dbReference type="HAMAP" id="MF_00362">
    <property type="entry name" value="Ribosomal_uL10"/>
    <property type="match status" value="1"/>
</dbReference>
<comment type="similarity">
    <text evidence="1 5">Belongs to the universal ribosomal protein uL10 family.</text>
</comment>
<dbReference type="CDD" id="cd05797">
    <property type="entry name" value="Ribosomal_L10"/>
    <property type="match status" value="1"/>
</dbReference>
<evidence type="ECO:0000256" key="1">
    <source>
        <dbReference type="ARBA" id="ARBA00008889"/>
    </source>
</evidence>
<dbReference type="Pfam" id="PF00466">
    <property type="entry name" value="Ribosomal_L10"/>
    <property type="match status" value="1"/>
</dbReference>
<dbReference type="SUPFAM" id="SSF160369">
    <property type="entry name" value="Ribosomal protein L10-like"/>
    <property type="match status" value="1"/>
</dbReference>
<evidence type="ECO:0000313" key="7">
    <source>
        <dbReference type="Proteomes" id="UP001333102"/>
    </source>
</evidence>
<proteinExistence type="inferred from homology"/>
<keyword evidence="5" id="KW-0694">RNA-binding</keyword>
<keyword evidence="2 5" id="KW-0689">Ribosomal protein</keyword>
<comment type="subunit">
    <text evidence="5">Part of the ribosomal stalk of the 50S ribosomal subunit. The N-terminus interacts with L11 and the large rRNA to form the base of the stalk. The C-terminus forms an elongated spine to which L12 dimers bind in a sequential fashion forming a multimeric L10(L12)X complex.</text>
</comment>
<sequence>MSSSEPRAGHARKAEVIEAIAEQLGRSQAIFLTDFRGLDVATMTRLRKRVRESEAGYLVAKNTLIKRALAQRGLDGSLDPLLEGPTGLCFVYGDPVAVARALSEMVRETRLLTIKGGWLQGRVLAASDVEALAQLPPREVLVAQVLGTMQAPITGLVTVLSGTVRKLVVALDQIRQKREAQQAA</sequence>
<dbReference type="Gene3D" id="3.30.70.1730">
    <property type="match status" value="1"/>
</dbReference>
<evidence type="ECO:0000256" key="4">
    <source>
        <dbReference type="ARBA" id="ARBA00035202"/>
    </source>
</evidence>
<dbReference type="Gene3D" id="6.10.250.290">
    <property type="match status" value="1"/>
</dbReference>
<dbReference type="PANTHER" id="PTHR11560">
    <property type="entry name" value="39S RIBOSOMAL PROTEIN L10, MITOCHONDRIAL"/>
    <property type="match status" value="1"/>
</dbReference>
<dbReference type="InterPro" id="IPR047865">
    <property type="entry name" value="Ribosomal_uL10_bac_type"/>
</dbReference>
<comment type="function">
    <text evidence="5">Forms part of the ribosomal stalk, playing a central role in the interaction of the ribosome with GTP-bound translation factors.</text>
</comment>
<protein>
    <recommendedName>
        <fullName evidence="4 5">Large ribosomal subunit protein uL10</fullName>
    </recommendedName>
</protein>
<evidence type="ECO:0000256" key="2">
    <source>
        <dbReference type="ARBA" id="ARBA00022980"/>
    </source>
</evidence>
<gene>
    <name evidence="5 6" type="primary">rplJ</name>
    <name evidence="6" type="ORF">VLY81_12170</name>
</gene>
<dbReference type="NCBIfam" id="NF000955">
    <property type="entry name" value="PRK00099.1-1"/>
    <property type="match status" value="1"/>
</dbReference>
<keyword evidence="7" id="KW-1185">Reference proteome</keyword>
<evidence type="ECO:0000256" key="5">
    <source>
        <dbReference type="HAMAP-Rule" id="MF_00362"/>
    </source>
</evidence>
<evidence type="ECO:0000313" key="6">
    <source>
        <dbReference type="EMBL" id="WRP14166.1"/>
    </source>
</evidence>
<name>A0ABZ1BNN2_9FIRM</name>
<evidence type="ECO:0000256" key="3">
    <source>
        <dbReference type="ARBA" id="ARBA00023274"/>
    </source>
</evidence>
<dbReference type="RefSeq" id="WP_324668468.1">
    <property type="nucleotide sequence ID" value="NZ_CP141614.1"/>
</dbReference>
<keyword evidence="3 5" id="KW-0687">Ribonucleoprotein</keyword>
<accession>A0ABZ1BNN2</accession>
<reference evidence="7" key="1">
    <citation type="submission" date="2023-12" db="EMBL/GenBank/DDBJ databases">
        <title>Novel isolates from deep terrestrial aquifers shed light on the physiology and ecology of the class Limnochordia.</title>
        <authorList>
            <person name="Karnachuk O.V."/>
            <person name="Lukina A.P."/>
            <person name="Avakyan M.R."/>
            <person name="Kadnikov V."/>
            <person name="Begmatov S."/>
            <person name="Beletsky A.V."/>
            <person name="Mardanov A.V."/>
            <person name="Ravin N.V."/>
        </authorList>
    </citation>
    <scope>NUCLEOTIDE SEQUENCE [LARGE SCALE GENOMIC DNA]</scope>
    <source>
        <strain evidence="7">LN</strain>
    </source>
</reference>
<dbReference type="InterPro" id="IPR001790">
    <property type="entry name" value="Ribosomal_uL10"/>
</dbReference>
<organism evidence="6 7">
    <name type="scientific">Geochorda subterranea</name>
    <dbReference type="NCBI Taxonomy" id="3109564"/>
    <lineage>
        <taxon>Bacteria</taxon>
        <taxon>Bacillati</taxon>
        <taxon>Bacillota</taxon>
        <taxon>Limnochordia</taxon>
        <taxon>Limnochordales</taxon>
        <taxon>Geochordaceae</taxon>
        <taxon>Geochorda</taxon>
    </lineage>
</organism>
<dbReference type="InterPro" id="IPR022973">
    <property type="entry name" value="Ribosomal_uL10_bac"/>
</dbReference>